<dbReference type="Proteomes" id="UP000887565">
    <property type="component" value="Unplaced"/>
</dbReference>
<dbReference type="Pfam" id="PF00535">
    <property type="entry name" value="Glycos_transf_2"/>
    <property type="match status" value="1"/>
</dbReference>
<protein>
    <submittedName>
        <fullName evidence="3">Glycosyltransferase 2-like domain-containing protein</fullName>
    </submittedName>
</protein>
<feature type="domain" description="Glycosyltransferase 2-like" evidence="1">
    <location>
        <begin position="30"/>
        <end position="202"/>
    </location>
</feature>
<dbReference type="AlphaFoldDB" id="A0A915IQL4"/>
<dbReference type="PANTHER" id="PTHR22916:SF3">
    <property type="entry name" value="UDP-GLCNAC:BETAGAL BETA-1,3-N-ACETYLGLUCOSAMINYLTRANSFERASE-LIKE PROTEIN 1"/>
    <property type="match status" value="1"/>
</dbReference>
<dbReference type="InterPro" id="IPR029044">
    <property type="entry name" value="Nucleotide-diphossugar_trans"/>
</dbReference>
<dbReference type="SUPFAM" id="SSF53448">
    <property type="entry name" value="Nucleotide-diphospho-sugar transferases"/>
    <property type="match status" value="1"/>
</dbReference>
<evidence type="ECO:0000313" key="3">
    <source>
        <dbReference type="WBParaSite" id="nRc.2.0.1.t16101-RA"/>
    </source>
</evidence>
<dbReference type="WBParaSite" id="nRc.2.0.1.t16101-RA">
    <property type="protein sequence ID" value="nRc.2.0.1.t16101-RA"/>
    <property type="gene ID" value="nRc.2.0.1.g16101"/>
</dbReference>
<reference evidence="3" key="1">
    <citation type="submission" date="2022-11" db="UniProtKB">
        <authorList>
            <consortium name="WormBaseParasite"/>
        </authorList>
    </citation>
    <scope>IDENTIFICATION</scope>
</reference>
<dbReference type="Gene3D" id="3.90.550.10">
    <property type="entry name" value="Spore Coat Polysaccharide Biosynthesis Protein SpsA, Chain A"/>
    <property type="match status" value="1"/>
</dbReference>
<name>A0A915IQL4_ROMCU</name>
<evidence type="ECO:0000259" key="1">
    <source>
        <dbReference type="Pfam" id="PF00535"/>
    </source>
</evidence>
<proteinExistence type="predicted"/>
<dbReference type="PANTHER" id="PTHR22916">
    <property type="entry name" value="GLYCOSYLTRANSFERASE"/>
    <property type="match status" value="1"/>
</dbReference>
<sequence length="382" mass="43896">MTLTAYKVCYNDTNTPFEEISFAFGSNTRSVIIPCRNAVLFLDECLQSILDQTCLGQMKVEISLFDDSSDDGSFDLAYSYRKLCSNRGVVLTINRQSSNKPSGVANAKNSAVKNSSGQFLCFLDADDYCDVDRIRRQYELAINVEELSLIGSKFKRLPDNSTKRYTKWANNLTNLQLYTQIYTSNGPTLIAPTWFCSRRLYDVIGGFSDNGRTGFPEDLDFFYKALRKGACLYKVDDSLVTYRYHSDCASFSVSEETILSIRVAEFERIILEKRGNWSKFSIWNVGKSGKKFFNALKPENRRKVLCFGDIDSQKIDRKFFECYVRNNNTKKFVIQFKLPIIHISELQPPVVICVKMDLTGGMLEKYVEEKNWIEGENYFYLC</sequence>
<keyword evidence="2" id="KW-1185">Reference proteome</keyword>
<organism evidence="2 3">
    <name type="scientific">Romanomermis culicivorax</name>
    <name type="common">Nematode worm</name>
    <dbReference type="NCBI Taxonomy" id="13658"/>
    <lineage>
        <taxon>Eukaryota</taxon>
        <taxon>Metazoa</taxon>
        <taxon>Ecdysozoa</taxon>
        <taxon>Nematoda</taxon>
        <taxon>Enoplea</taxon>
        <taxon>Dorylaimia</taxon>
        <taxon>Mermithida</taxon>
        <taxon>Mermithoidea</taxon>
        <taxon>Mermithidae</taxon>
        <taxon>Romanomermis</taxon>
    </lineage>
</organism>
<evidence type="ECO:0000313" key="2">
    <source>
        <dbReference type="Proteomes" id="UP000887565"/>
    </source>
</evidence>
<accession>A0A915IQL4</accession>
<dbReference type="OMA" id="GWPEDYD"/>
<dbReference type="InterPro" id="IPR001173">
    <property type="entry name" value="Glyco_trans_2-like"/>
</dbReference>
<dbReference type="GO" id="GO:0016758">
    <property type="term" value="F:hexosyltransferase activity"/>
    <property type="evidence" value="ECO:0007669"/>
    <property type="project" value="UniProtKB-ARBA"/>
</dbReference>